<dbReference type="InParanoid" id="F4S4C9"/>
<accession>F4S4C9</accession>
<dbReference type="Proteomes" id="UP000001072">
    <property type="component" value="Unassembled WGS sequence"/>
</dbReference>
<dbReference type="RefSeq" id="XP_007416152.1">
    <property type="nucleotide sequence ID" value="XM_007416090.1"/>
</dbReference>
<sequence>MPSCSDVDKSSTSTSGLISTSDHSSPASFDVASASLTAPTSSNEDPNVTEEGYNNRACEGGQDDHDQDPKDPSQICSDRKSYIKPKTSLTKTNRIASVGAVGPPGRASSKVRAVRAKRYNQAEGLCETFIFTYHDEVQMLNDHIITFRSRGARTR</sequence>
<dbReference type="KEGG" id="mlr:MELLADRAFT_67725"/>
<name>F4S4C9_MELLP</name>
<keyword evidence="3" id="KW-1185">Reference proteome</keyword>
<protein>
    <submittedName>
        <fullName evidence="2">Uncharacterized protein</fullName>
    </submittedName>
</protein>
<feature type="compositionally biased region" description="Low complexity" evidence="1">
    <location>
        <begin position="10"/>
        <end position="21"/>
    </location>
</feature>
<dbReference type="AlphaFoldDB" id="F4S4C9"/>
<evidence type="ECO:0000313" key="2">
    <source>
        <dbReference type="EMBL" id="EGG00505.1"/>
    </source>
</evidence>
<dbReference type="VEuPathDB" id="FungiDB:MELLADRAFT_67725"/>
<feature type="region of interest" description="Disordered" evidence="1">
    <location>
        <begin position="1"/>
        <end position="89"/>
    </location>
</feature>
<feature type="compositionally biased region" description="Basic and acidic residues" evidence="1">
    <location>
        <begin position="62"/>
        <end position="81"/>
    </location>
</feature>
<organism evidence="3">
    <name type="scientific">Melampsora larici-populina (strain 98AG31 / pathotype 3-4-7)</name>
    <name type="common">Poplar leaf rust fungus</name>
    <dbReference type="NCBI Taxonomy" id="747676"/>
    <lineage>
        <taxon>Eukaryota</taxon>
        <taxon>Fungi</taxon>
        <taxon>Dikarya</taxon>
        <taxon>Basidiomycota</taxon>
        <taxon>Pucciniomycotina</taxon>
        <taxon>Pucciniomycetes</taxon>
        <taxon>Pucciniales</taxon>
        <taxon>Melampsoraceae</taxon>
        <taxon>Melampsora</taxon>
    </lineage>
</organism>
<feature type="compositionally biased region" description="Polar residues" evidence="1">
    <location>
        <begin position="34"/>
        <end position="46"/>
    </location>
</feature>
<dbReference type="EMBL" id="GL883146">
    <property type="protein sequence ID" value="EGG00505.1"/>
    <property type="molecule type" value="Genomic_DNA"/>
</dbReference>
<dbReference type="GeneID" id="18930887"/>
<dbReference type="HOGENOM" id="CLU_1695894_0_0_1"/>
<reference evidence="3" key="1">
    <citation type="journal article" date="2011" name="Proc. Natl. Acad. Sci. U.S.A.">
        <title>Obligate biotrophy features unraveled by the genomic analysis of rust fungi.</title>
        <authorList>
            <person name="Duplessis S."/>
            <person name="Cuomo C.A."/>
            <person name="Lin Y.-C."/>
            <person name="Aerts A."/>
            <person name="Tisserant E."/>
            <person name="Veneault-Fourrey C."/>
            <person name="Joly D.L."/>
            <person name="Hacquard S."/>
            <person name="Amselem J."/>
            <person name="Cantarel B.L."/>
            <person name="Chiu R."/>
            <person name="Coutinho P.M."/>
            <person name="Feau N."/>
            <person name="Field M."/>
            <person name="Frey P."/>
            <person name="Gelhaye E."/>
            <person name="Goldberg J."/>
            <person name="Grabherr M.G."/>
            <person name="Kodira C.D."/>
            <person name="Kohler A."/>
            <person name="Kuees U."/>
            <person name="Lindquist E.A."/>
            <person name="Lucas S.M."/>
            <person name="Mago R."/>
            <person name="Mauceli E."/>
            <person name="Morin E."/>
            <person name="Murat C."/>
            <person name="Pangilinan J.L."/>
            <person name="Park R."/>
            <person name="Pearson M."/>
            <person name="Quesneville H."/>
            <person name="Rouhier N."/>
            <person name="Sakthikumar S."/>
            <person name="Salamov A.A."/>
            <person name="Schmutz J."/>
            <person name="Selles B."/>
            <person name="Shapiro H."/>
            <person name="Tanguay P."/>
            <person name="Tuskan G.A."/>
            <person name="Henrissat B."/>
            <person name="Van de Peer Y."/>
            <person name="Rouze P."/>
            <person name="Ellis J.G."/>
            <person name="Dodds P.N."/>
            <person name="Schein J.E."/>
            <person name="Zhong S."/>
            <person name="Hamelin R.C."/>
            <person name="Grigoriev I.V."/>
            <person name="Szabo L.J."/>
            <person name="Martin F."/>
        </authorList>
    </citation>
    <scope>NUCLEOTIDE SEQUENCE [LARGE SCALE GENOMIC DNA]</scope>
    <source>
        <strain evidence="3">98AG31 / pathotype 3-4-7</strain>
    </source>
</reference>
<evidence type="ECO:0000256" key="1">
    <source>
        <dbReference type="SAM" id="MobiDB-lite"/>
    </source>
</evidence>
<gene>
    <name evidence="2" type="ORF">MELLADRAFT_67725</name>
</gene>
<evidence type="ECO:0000313" key="3">
    <source>
        <dbReference type="Proteomes" id="UP000001072"/>
    </source>
</evidence>
<proteinExistence type="predicted"/>